<dbReference type="InterPro" id="IPR011042">
    <property type="entry name" value="6-blade_b-propeller_TolB-like"/>
</dbReference>
<dbReference type="Gene3D" id="2.120.10.30">
    <property type="entry name" value="TolB, C-terminal domain"/>
    <property type="match status" value="1"/>
</dbReference>
<organism evidence="3 4">
    <name type="scientific">Arthrobacter subterraneus</name>
    <dbReference type="NCBI Taxonomy" id="335973"/>
    <lineage>
        <taxon>Bacteria</taxon>
        <taxon>Bacillati</taxon>
        <taxon>Actinomycetota</taxon>
        <taxon>Actinomycetes</taxon>
        <taxon>Micrococcales</taxon>
        <taxon>Micrococcaceae</taxon>
        <taxon>Arthrobacter</taxon>
    </lineage>
</organism>
<reference evidence="3 4" key="1">
    <citation type="submission" date="2016-10" db="EMBL/GenBank/DDBJ databases">
        <authorList>
            <person name="de Groot N.N."/>
        </authorList>
    </citation>
    <scope>NUCLEOTIDE SEQUENCE [LARGE SCALE GENOMIC DNA]</scope>
    <source>
        <strain evidence="3 4">NP_1H</strain>
    </source>
</reference>
<dbReference type="PANTHER" id="PTHR19328">
    <property type="entry name" value="HEDGEHOG-INTERACTING PROTEIN"/>
    <property type="match status" value="1"/>
</dbReference>
<dbReference type="InterPro" id="IPR012938">
    <property type="entry name" value="Glc/Sorbosone_DH"/>
</dbReference>
<feature type="signal peptide" evidence="1">
    <location>
        <begin position="1"/>
        <end position="33"/>
    </location>
</feature>
<dbReference type="EMBL" id="FNDT01000003">
    <property type="protein sequence ID" value="SDH80391.1"/>
    <property type="molecule type" value="Genomic_DNA"/>
</dbReference>
<dbReference type="STRING" id="335973.SAMN04488693_10326"/>
<dbReference type="Proteomes" id="UP000199258">
    <property type="component" value="Unassembled WGS sequence"/>
</dbReference>
<evidence type="ECO:0000259" key="2">
    <source>
        <dbReference type="Pfam" id="PF07995"/>
    </source>
</evidence>
<dbReference type="RefSeq" id="WP_175460093.1">
    <property type="nucleotide sequence ID" value="NZ_FNDT01000003.1"/>
</dbReference>
<protein>
    <submittedName>
        <fullName evidence="3">Glucose/arabinose dehydrogenase, beta-propeller fold</fullName>
    </submittedName>
</protein>
<feature type="chain" id="PRO_5011540586" evidence="1">
    <location>
        <begin position="34"/>
        <end position="485"/>
    </location>
</feature>
<gene>
    <name evidence="3" type="ORF">SAMN04488693_10326</name>
</gene>
<evidence type="ECO:0000256" key="1">
    <source>
        <dbReference type="SAM" id="SignalP"/>
    </source>
</evidence>
<evidence type="ECO:0000313" key="4">
    <source>
        <dbReference type="Proteomes" id="UP000199258"/>
    </source>
</evidence>
<name>A0A1G8FDZ2_9MICC</name>
<dbReference type="Pfam" id="PF07995">
    <property type="entry name" value="GSDH"/>
    <property type="match status" value="1"/>
</dbReference>
<dbReference type="AlphaFoldDB" id="A0A1G8FDZ2"/>
<evidence type="ECO:0000313" key="3">
    <source>
        <dbReference type="EMBL" id="SDH80391.1"/>
    </source>
</evidence>
<accession>A0A1G8FDZ2</accession>
<dbReference type="InterPro" id="IPR011041">
    <property type="entry name" value="Quinoprot_gluc/sorb_DH_b-prop"/>
</dbReference>
<keyword evidence="4" id="KW-1185">Reference proteome</keyword>
<dbReference type="SUPFAM" id="SSF50952">
    <property type="entry name" value="Soluble quinoprotein glucose dehydrogenase"/>
    <property type="match status" value="1"/>
</dbReference>
<dbReference type="PANTHER" id="PTHR19328:SF75">
    <property type="entry name" value="ALDOSE SUGAR DEHYDROGENASE YLII"/>
    <property type="match status" value="1"/>
</dbReference>
<keyword evidence="1" id="KW-0732">Signal</keyword>
<proteinExistence type="predicted"/>
<feature type="domain" description="Glucose/Sorbosone dehydrogenase" evidence="2">
    <location>
        <begin position="85"/>
        <end position="402"/>
    </location>
</feature>
<sequence length="485" mass="51226">MQPHTHAGPRLILGLTGLAFSLVLAGSAGIATAGPSNNAPEPIDDPIPGHIDDGAIQLELQTIAEGDGLTAPNWGTYAPGIADVLFVVDQDGPLWAVNTETGAKSRVLDVGSLLVPLILDADERGFLGAAFHPDFAVNGLLYTMTSEPIPGTASTPDQQPNHLATVREWTVPNPGMDPLARGAITPQESASRVVLTIEEPQFNHNGGAIFFGTTAADRHLLYITSGDGGCADDQFGQQGLAGEGPCISHEGAGNAQDLSNLLGKILRMDPQASAAPEIYAYGFRNPFRASSDRADLGGTGLIWTADVGQNSIEEVDGPIQQGGNYGWRVKEGTFQFNPGGTELMGFASDGFVYADTPGFPPGLIDPVAQYDHDEGVATIGGFVYRGSELPELYGTYVLGDYSDGFHSANGRVLYVDETDTADPRDRTPKVFNLVNGHINLFVLGIGEDMDGELYVLANKSGGPDEERGVVMKLVRECADDADCRD</sequence>